<evidence type="ECO:0000256" key="3">
    <source>
        <dbReference type="ARBA" id="ARBA00022490"/>
    </source>
</evidence>
<accession>A0AAD3CWM2</accession>
<keyword evidence="10" id="KW-1185">Reference proteome</keyword>
<feature type="coiled-coil region" evidence="7">
    <location>
        <begin position="97"/>
        <end position="153"/>
    </location>
</feature>
<dbReference type="EMBL" id="BLLK01000047">
    <property type="protein sequence ID" value="GFH53576.1"/>
    <property type="molecule type" value="Genomic_DNA"/>
</dbReference>
<name>A0AAD3CWM2_9STRA</name>
<reference evidence="9 10" key="1">
    <citation type="journal article" date="2021" name="Sci. Rep.">
        <title>The genome of the diatom Chaetoceros tenuissimus carries an ancient integrated fragment of an extant virus.</title>
        <authorList>
            <person name="Hongo Y."/>
            <person name="Kimura K."/>
            <person name="Takaki Y."/>
            <person name="Yoshida Y."/>
            <person name="Baba S."/>
            <person name="Kobayashi G."/>
            <person name="Nagasaki K."/>
            <person name="Hano T."/>
            <person name="Tomaru Y."/>
        </authorList>
    </citation>
    <scope>NUCLEOTIDE SEQUENCE [LARGE SCALE GENOMIC DNA]</scope>
    <source>
        <strain evidence="9 10">NIES-3715</strain>
    </source>
</reference>
<feature type="compositionally biased region" description="Basic and acidic residues" evidence="8">
    <location>
        <begin position="185"/>
        <end position="197"/>
    </location>
</feature>
<proteinExistence type="inferred from homology"/>
<keyword evidence="4" id="KW-0493">Microtubule</keyword>
<keyword evidence="6" id="KW-0206">Cytoskeleton</keyword>
<protein>
    <recommendedName>
        <fullName evidence="11">SF-assemblin</fullName>
    </recommendedName>
</protein>
<dbReference type="AlphaFoldDB" id="A0AAD3CWM2"/>
<dbReference type="PRINTS" id="PR01799">
    <property type="entry name" value="SFASSEMBLIN"/>
</dbReference>
<dbReference type="PANTHER" id="PTHR40412:SF1">
    <property type="entry name" value="SF-ASSEMBLIN"/>
    <property type="match status" value="1"/>
</dbReference>
<feature type="region of interest" description="Disordered" evidence="8">
    <location>
        <begin position="1"/>
        <end position="37"/>
    </location>
</feature>
<evidence type="ECO:0008006" key="11">
    <source>
        <dbReference type="Google" id="ProtNLM"/>
    </source>
</evidence>
<comment type="subcellular location">
    <subcellularLocation>
        <location evidence="1">Cytoplasm</location>
        <location evidence="1">Cytoskeleton</location>
    </subcellularLocation>
</comment>
<dbReference type="GO" id="GO:0005874">
    <property type="term" value="C:microtubule"/>
    <property type="evidence" value="ECO:0007669"/>
    <property type="project" value="UniProtKB-KW"/>
</dbReference>
<evidence type="ECO:0000256" key="8">
    <source>
        <dbReference type="SAM" id="MobiDB-lite"/>
    </source>
</evidence>
<dbReference type="InterPro" id="IPR008374">
    <property type="entry name" value="SF_assemblin/giardin_b"/>
</dbReference>
<evidence type="ECO:0000256" key="1">
    <source>
        <dbReference type="ARBA" id="ARBA00004245"/>
    </source>
</evidence>
<feature type="compositionally biased region" description="Basic and acidic residues" evidence="8">
    <location>
        <begin position="203"/>
        <end position="227"/>
    </location>
</feature>
<feature type="region of interest" description="Disordered" evidence="8">
    <location>
        <begin position="185"/>
        <end position="228"/>
    </location>
</feature>
<sequence length="278" mass="32140">MSESKFPETPTRQIIPPPSPSSRKFSTPGTPISNKGVSKLSAVVGDGSFESIMKARAQKRKEKDEHCVAELRVTMNNMDLSLTQEIKRRVEGNKMLETKAREEIAAMEERLTQMLEEKVTLFRERLLTLESKVEDLNQRLEEEQKTIPQDIEEKGKELKDMIASFQNDFSLERRDRLAREGRIMKQLTDHAQDTTERLDEETNERQKDTEELKASLAHHESNRTKADEDFESLIASELNALKDELRQEAMERSVEDEEIVEALNRYTENLQKSLSMLD</sequence>
<organism evidence="9 10">
    <name type="scientific">Chaetoceros tenuissimus</name>
    <dbReference type="NCBI Taxonomy" id="426638"/>
    <lineage>
        <taxon>Eukaryota</taxon>
        <taxon>Sar</taxon>
        <taxon>Stramenopiles</taxon>
        <taxon>Ochrophyta</taxon>
        <taxon>Bacillariophyta</taxon>
        <taxon>Coscinodiscophyceae</taxon>
        <taxon>Chaetocerotophycidae</taxon>
        <taxon>Chaetocerotales</taxon>
        <taxon>Chaetocerotaceae</taxon>
        <taxon>Chaetoceros</taxon>
    </lineage>
</organism>
<evidence type="ECO:0000256" key="7">
    <source>
        <dbReference type="SAM" id="Coils"/>
    </source>
</evidence>
<evidence type="ECO:0000256" key="6">
    <source>
        <dbReference type="ARBA" id="ARBA00023212"/>
    </source>
</evidence>
<evidence type="ECO:0000256" key="2">
    <source>
        <dbReference type="ARBA" id="ARBA00005678"/>
    </source>
</evidence>
<evidence type="ECO:0000256" key="5">
    <source>
        <dbReference type="ARBA" id="ARBA00023054"/>
    </source>
</evidence>
<feature type="compositionally biased region" description="Polar residues" evidence="8">
    <location>
        <begin position="23"/>
        <end position="36"/>
    </location>
</feature>
<dbReference type="PANTHER" id="PTHR40412">
    <property type="entry name" value="SF-ASSEMBLIN"/>
    <property type="match status" value="1"/>
</dbReference>
<gene>
    <name evidence="9" type="ORF">CTEN210_10052</name>
</gene>
<dbReference type="GO" id="GO:0005200">
    <property type="term" value="F:structural constituent of cytoskeleton"/>
    <property type="evidence" value="ECO:0007669"/>
    <property type="project" value="InterPro"/>
</dbReference>
<keyword evidence="3" id="KW-0963">Cytoplasm</keyword>
<evidence type="ECO:0000313" key="10">
    <source>
        <dbReference type="Proteomes" id="UP001054902"/>
    </source>
</evidence>
<dbReference type="Proteomes" id="UP001054902">
    <property type="component" value="Unassembled WGS sequence"/>
</dbReference>
<comment type="similarity">
    <text evidence="2">Belongs to the SF-assemblin family.</text>
</comment>
<keyword evidence="5 7" id="KW-0175">Coiled coil</keyword>
<evidence type="ECO:0000256" key="4">
    <source>
        <dbReference type="ARBA" id="ARBA00022701"/>
    </source>
</evidence>
<comment type="caution">
    <text evidence="9">The sequence shown here is derived from an EMBL/GenBank/DDBJ whole genome shotgun (WGS) entry which is preliminary data.</text>
</comment>
<evidence type="ECO:0000313" key="9">
    <source>
        <dbReference type="EMBL" id="GFH53576.1"/>
    </source>
</evidence>
<dbReference type="Pfam" id="PF06705">
    <property type="entry name" value="SF-assemblin"/>
    <property type="match status" value="1"/>
</dbReference>